<accession>A0A7W7VGA2</accession>
<dbReference type="InterPro" id="IPR032710">
    <property type="entry name" value="NTF2-like_dom_sf"/>
</dbReference>
<dbReference type="RefSeq" id="WP_221464250.1">
    <property type="nucleotide sequence ID" value="NZ_JACHJQ010000005.1"/>
</dbReference>
<proteinExistence type="predicted"/>
<keyword evidence="2" id="KW-1185">Reference proteome</keyword>
<dbReference type="InterPro" id="IPR013325">
    <property type="entry name" value="RNA_pol_sigma_r2"/>
</dbReference>
<dbReference type="GO" id="GO:0016987">
    <property type="term" value="F:sigma factor activity"/>
    <property type="evidence" value="ECO:0007669"/>
    <property type="project" value="TreeGrafter"/>
</dbReference>
<dbReference type="PANTHER" id="PTHR30173:SF43">
    <property type="entry name" value="ECF RNA POLYMERASE SIGMA FACTOR SIGI-RELATED"/>
    <property type="match status" value="1"/>
</dbReference>
<gene>
    <name evidence="1" type="ORF">FHR82_005475</name>
</gene>
<dbReference type="SUPFAM" id="SSF54427">
    <property type="entry name" value="NTF2-like"/>
    <property type="match status" value="1"/>
</dbReference>
<dbReference type="Proteomes" id="UP000520767">
    <property type="component" value="Unassembled WGS sequence"/>
</dbReference>
<dbReference type="EMBL" id="JACHJQ010000005">
    <property type="protein sequence ID" value="MBB4909222.1"/>
    <property type="molecule type" value="Genomic_DNA"/>
</dbReference>
<organism evidence="1 2">
    <name type="scientific">Actinophytocola algeriensis</name>
    <dbReference type="NCBI Taxonomy" id="1768010"/>
    <lineage>
        <taxon>Bacteria</taxon>
        <taxon>Bacillati</taxon>
        <taxon>Actinomycetota</taxon>
        <taxon>Actinomycetes</taxon>
        <taxon>Pseudonocardiales</taxon>
        <taxon>Pseudonocardiaceae</taxon>
    </lineage>
</organism>
<name>A0A7W7VGA2_9PSEU</name>
<dbReference type="InterPro" id="IPR052704">
    <property type="entry name" value="ECF_Sigma-70_Domain"/>
</dbReference>
<evidence type="ECO:0000313" key="1">
    <source>
        <dbReference type="EMBL" id="MBB4909222.1"/>
    </source>
</evidence>
<reference evidence="1 2" key="1">
    <citation type="submission" date="2020-08" db="EMBL/GenBank/DDBJ databases">
        <title>Genomic Encyclopedia of Type Strains, Phase III (KMG-III): the genomes of soil and plant-associated and newly described type strains.</title>
        <authorList>
            <person name="Whitman W."/>
        </authorList>
    </citation>
    <scope>NUCLEOTIDE SEQUENCE [LARGE SCALE GENOMIC DNA]</scope>
    <source>
        <strain evidence="1 2">CECT 8960</strain>
    </source>
</reference>
<dbReference type="PANTHER" id="PTHR30173">
    <property type="entry name" value="SIGMA 19 FACTOR"/>
    <property type="match status" value="1"/>
</dbReference>
<evidence type="ECO:0000313" key="2">
    <source>
        <dbReference type="Proteomes" id="UP000520767"/>
    </source>
</evidence>
<dbReference type="SUPFAM" id="SSF88946">
    <property type="entry name" value="Sigma2 domain of RNA polymerase sigma factors"/>
    <property type="match status" value="1"/>
</dbReference>
<dbReference type="AlphaFoldDB" id="A0A7W7VGA2"/>
<dbReference type="Gene3D" id="3.10.450.50">
    <property type="match status" value="1"/>
</dbReference>
<sequence length="224" mass="23634">MPDAGAESLAEMLDERQHLLEIALWMFGSASTADWIVQETYRRWYTLDDDTRSAILLPKAWLTRAAADISLELLDIDRTTASPPAPVPAPVHVPCPAGGSDPAALATHDHVARRFAAACGTGDIAGLTAIMAADAVVVCDGGGKVRAPVRPIRGATEVARFVAALLSGRAGDVLTVEPVNGRTGLALRRAGRAVAVVSVSLADTEVTAVWIVLNPDKLHGWHRP</sequence>
<protein>
    <submittedName>
        <fullName evidence="1">RNA polymerase sigma-70 factor (ECF subfamily)</fullName>
    </submittedName>
</protein>
<dbReference type="GO" id="GO:0006352">
    <property type="term" value="P:DNA-templated transcription initiation"/>
    <property type="evidence" value="ECO:0007669"/>
    <property type="project" value="InterPro"/>
</dbReference>
<comment type="caution">
    <text evidence="1">The sequence shown here is derived from an EMBL/GenBank/DDBJ whole genome shotgun (WGS) entry which is preliminary data.</text>
</comment>